<dbReference type="EMBL" id="JBIACK010000007">
    <property type="protein sequence ID" value="MFE8701854.1"/>
    <property type="molecule type" value="Genomic_DNA"/>
</dbReference>
<evidence type="ECO:0000313" key="2">
    <source>
        <dbReference type="EMBL" id="MFE8701854.1"/>
    </source>
</evidence>
<name>A0ABW6KCG4_9BACI</name>
<feature type="domain" description="NERD" evidence="1">
    <location>
        <begin position="43"/>
        <end position="158"/>
    </location>
</feature>
<dbReference type="Pfam" id="PF08378">
    <property type="entry name" value="NERD"/>
    <property type="match status" value="1"/>
</dbReference>
<sequence length="322" mass="38122">MRLIIKERKIPIIIHQLQALLRRLPVNHPKRPMIEEDLAKRLAGYRGEQSLDYHLRFLDQDQYKIFHDLRLINQDAFQIDVLLLSSYFVLLLEVKNISGTLFFDKYSNQLIRTLDGIETGFSNPVSQVKRQTLQFQNWLEKNKYKNLPVEYLIIISNPSTVLKKNPGNHQLFKRVVHSELLMDRIKDFELIYKNEQLEKKDLRKLSKLLLQANIPLHQDIFQYYNLTPDQLILGVQCPSCRYAPMERAFARWYCTKCQTSNKDAHIQVINDYFYLIKRTITNRECQQFLKISSRNIAHTLLTSMNLPTTGSKKSTQYHQQPQ</sequence>
<reference evidence="2 3" key="1">
    <citation type="submission" date="2024-08" db="EMBL/GenBank/DDBJ databases">
        <title>Two novel Cytobacillus novel species.</title>
        <authorList>
            <person name="Liu G."/>
        </authorList>
    </citation>
    <scope>NUCLEOTIDE SEQUENCE [LARGE SCALE GENOMIC DNA]</scope>
    <source>
        <strain evidence="2 3">FJAT-54145</strain>
    </source>
</reference>
<keyword evidence="3" id="KW-1185">Reference proteome</keyword>
<accession>A0ABW6KCG4</accession>
<dbReference type="RefSeq" id="WP_389361821.1">
    <property type="nucleotide sequence ID" value="NZ_JBIACK010000007.1"/>
</dbReference>
<dbReference type="Proteomes" id="UP001601059">
    <property type="component" value="Unassembled WGS sequence"/>
</dbReference>
<comment type="caution">
    <text evidence="2">The sequence shown here is derived from an EMBL/GenBank/DDBJ whole genome shotgun (WGS) entry which is preliminary data.</text>
</comment>
<evidence type="ECO:0000313" key="3">
    <source>
        <dbReference type="Proteomes" id="UP001601059"/>
    </source>
</evidence>
<dbReference type="InterPro" id="IPR011528">
    <property type="entry name" value="NERD"/>
</dbReference>
<gene>
    <name evidence="2" type="ORF">ACFYKX_14735</name>
</gene>
<evidence type="ECO:0000259" key="1">
    <source>
        <dbReference type="PROSITE" id="PS50965"/>
    </source>
</evidence>
<dbReference type="PROSITE" id="PS50965">
    <property type="entry name" value="NERD"/>
    <property type="match status" value="1"/>
</dbReference>
<organism evidence="2 3">
    <name type="scientific">Cytobacillus spartinae</name>
    <dbReference type="NCBI Taxonomy" id="3299023"/>
    <lineage>
        <taxon>Bacteria</taxon>
        <taxon>Bacillati</taxon>
        <taxon>Bacillota</taxon>
        <taxon>Bacilli</taxon>
        <taxon>Bacillales</taxon>
        <taxon>Bacillaceae</taxon>
        <taxon>Cytobacillus</taxon>
    </lineage>
</organism>
<proteinExistence type="predicted"/>
<protein>
    <submittedName>
        <fullName evidence="2">Nuclease-related domain-containing protein</fullName>
    </submittedName>
</protein>